<dbReference type="SUPFAM" id="SSF52540">
    <property type="entry name" value="P-loop containing nucleoside triphosphate hydrolases"/>
    <property type="match status" value="1"/>
</dbReference>
<proteinExistence type="predicted"/>
<sequence>MILNFDTFHISYQIVFLFWLAKHYGANGLESPPEVAKKPSFFNMNNVNELFNLEHLLDEFNGPRLCRVPGVTDMMTRYNETVKKAVNLSTNVPMKPFIAIESVYNAGRRTVTELVAHALGGVYSTNPPKIMQGFSTAFDGMFIRRKYYALSKYASSNLVRGARLFHPVVMEKYYYDQAVFIIAKTYIDTNLPPAEDPVYNWPPDLLKPDLVFFLNYPDDPTTNLFTQKMVTLFRTMRDPPVVEIDAGHSVHIMANDIIHNINSALGTEYPLLSDHPREPPKK</sequence>
<name>A0A1B6GQ34_9HEMI</name>
<gene>
    <name evidence="1" type="ORF">g.4920</name>
</gene>
<organism evidence="1">
    <name type="scientific">Cuerna arida</name>
    <dbReference type="NCBI Taxonomy" id="1464854"/>
    <lineage>
        <taxon>Eukaryota</taxon>
        <taxon>Metazoa</taxon>
        <taxon>Ecdysozoa</taxon>
        <taxon>Arthropoda</taxon>
        <taxon>Hexapoda</taxon>
        <taxon>Insecta</taxon>
        <taxon>Pterygota</taxon>
        <taxon>Neoptera</taxon>
        <taxon>Paraneoptera</taxon>
        <taxon>Hemiptera</taxon>
        <taxon>Auchenorrhyncha</taxon>
        <taxon>Membracoidea</taxon>
        <taxon>Cicadellidae</taxon>
        <taxon>Cicadellinae</taxon>
        <taxon>Proconiini</taxon>
        <taxon>Cuerna</taxon>
    </lineage>
</organism>
<dbReference type="AlphaFoldDB" id="A0A1B6GQ34"/>
<accession>A0A1B6GQ34</accession>
<dbReference type="EMBL" id="GECZ01005223">
    <property type="protein sequence ID" value="JAS64546.1"/>
    <property type="molecule type" value="Transcribed_RNA"/>
</dbReference>
<dbReference type="InterPro" id="IPR027417">
    <property type="entry name" value="P-loop_NTPase"/>
</dbReference>
<reference evidence="1" key="1">
    <citation type="submission" date="2015-11" db="EMBL/GenBank/DDBJ databases">
        <title>De novo transcriptome assembly of four potential Pierce s Disease insect vectors from Arizona vineyards.</title>
        <authorList>
            <person name="Tassone E.E."/>
        </authorList>
    </citation>
    <scope>NUCLEOTIDE SEQUENCE</scope>
</reference>
<evidence type="ECO:0000313" key="1">
    <source>
        <dbReference type="EMBL" id="JAS64546.1"/>
    </source>
</evidence>
<protein>
    <submittedName>
        <fullName evidence="1">Uncharacterized protein</fullName>
    </submittedName>
</protein>
<dbReference type="Gene3D" id="3.40.50.300">
    <property type="entry name" value="P-loop containing nucleotide triphosphate hydrolases"/>
    <property type="match status" value="1"/>
</dbReference>